<feature type="transmembrane region" description="Helical" evidence="6">
    <location>
        <begin position="230"/>
        <end position="255"/>
    </location>
</feature>
<evidence type="ECO:0000256" key="3">
    <source>
        <dbReference type="ARBA" id="ARBA00022692"/>
    </source>
</evidence>
<dbReference type="SUPFAM" id="SSF103473">
    <property type="entry name" value="MFS general substrate transporter"/>
    <property type="match status" value="1"/>
</dbReference>
<dbReference type="EMBL" id="JACOGF010000001">
    <property type="protein sequence ID" value="MBC3916396.1"/>
    <property type="molecule type" value="Genomic_DNA"/>
</dbReference>
<evidence type="ECO:0000256" key="4">
    <source>
        <dbReference type="ARBA" id="ARBA00022989"/>
    </source>
</evidence>
<feature type="transmembrane region" description="Helical" evidence="6">
    <location>
        <begin position="25"/>
        <end position="51"/>
    </location>
</feature>
<comment type="caution">
    <text evidence="7">The sequence shown here is derived from an EMBL/GenBank/DDBJ whole genome shotgun (WGS) entry which is preliminary data.</text>
</comment>
<feature type="transmembrane region" description="Helical" evidence="6">
    <location>
        <begin position="267"/>
        <end position="286"/>
    </location>
</feature>
<keyword evidence="4 6" id="KW-1133">Transmembrane helix</keyword>
<evidence type="ECO:0000313" key="7">
    <source>
        <dbReference type="EMBL" id="MBC3916396.1"/>
    </source>
</evidence>
<sequence length="429" mass="45963">MINKIFDLFSLSQRDLLRDLIYRRLWTSILISSFGAQVTMLALPLTAAILLHASPSQMGILTFMEIMPFVLLSLPSGVLLDRVRKLPVYIVGEITISLAVASVPLAWWLGYLGMTWLYVVGFLIGMVNTTAGSASQIVLTQIVPRDRLVEAHAKNALATSGAEVAGPATAGALIKLMGAPLALLADALLLLTSAVILRGIHINEVRMPREDAHFWRDLKAGLSFVTNKPLLIALAMTVGGWQLCYNAALVVQILFATRELGLSEQAVGLSYMGMGIGTIIASVYGYRISRRIGPGPCMVLGVAVCGVGWGLLALAPANNWGIAAFGFMLMCFSIGGVLIFINFLALRQAVTPEAMLGRMTSTMRWLILIPAGPGALIGGWMGEHLGLRYSLGFAGACALLLAYIAGKNPVIRGITALPTLSKQEEMQQV</sequence>
<evidence type="ECO:0000256" key="6">
    <source>
        <dbReference type="SAM" id="Phobius"/>
    </source>
</evidence>
<keyword evidence="2" id="KW-1003">Cell membrane</keyword>
<name>A0ABR6ZKF6_9BURK</name>
<feature type="transmembrane region" description="Helical" evidence="6">
    <location>
        <begin position="86"/>
        <end position="109"/>
    </location>
</feature>
<keyword evidence="3 6" id="KW-0812">Transmembrane</keyword>
<dbReference type="Pfam" id="PF07690">
    <property type="entry name" value="MFS_1"/>
    <property type="match status" value="1"/>
</dbReference>
<feature type="transmembrane region" description="Helical" evidence="6">
    <location>
        <begin position="116"/>
        <end position="139"/>
    </location>
</feature>
<dbReference type="InterPro" id="IPR036259">
    <property type="entry name" value="MFS_trans_sf"/>
</dbReference>
<comment type="subcellular location">
    <subcellularLocation>
        <location evidence="1">Cell membrane</location>
        <topology evidence="1">Multi-pass membrane protein</topology>
    </subcellularLocation>
</comment>
<dbReference type="CDD" id="cd06173">
    <property type="entry name" value="MFS_MefA_like"/>
    <property type="match status" value="1"/>
</dbReference>
<keyword evidence="5 6" id="KW-0472">Membrane</keyword>
<reference evidence="7 8" key="1">
    <citation type="submission" date="2020-08" db="EMBL/GenBank/DDBJ databases">
        <title>Novel species isolated from subtropical streams in China.</title>
        <authorList>
            <person name="Lu H."/>
        </authorList>
    </citation>
    <scope>NUCLEOTIDE SEQUENCE [LARGE SCALE GENOMIC DNA]</scope>
    <source>
        <strain evidence="7 8">CY18W</strain>
    </source>
</reference>
<organism evidence="7 8">
    <name type="scientific">Undibacterium hunanense</name>
    <dbReference type="NCBI Taxonomy" id="2762292"/>
    <lineage>
        <taxon>Bacteria</taxon>
        <taxon>Pseudomonadati</taxon>
        <taxon>Pseudomonadota</taxon>
        <taxon>Betaproteobacteria</taxon>
        <taxon>Burkholderiales</taxon>
        <taxon>Oxalobacteraceae</taxon>
        <taxon>Undibacterium</taxon>
    </lineage>
</organism>
<evidence type="ECO:0000256" key="5">
    <source>
        <dbReference type="ARBA" id="ARBA00023136"/>
    </source>
</evidence>
<dbReference type="RefSeq" id="WP_186945618.1">
    <property type="nucleotide sequence ID" value="NZ_JACOGF010000001.1"/>
</dbReference>
<protein>
    <submittedName>
        <fullName evidence="7">MFS transporter</fullName>
    </submittedName>
</protein>
<feature type="transmembrane region" description="Helical" evidence="6">
    <location>
        <begin position="58"/>
        <end position="80"/>
    </location>
</feature>
<evidence type="ECO:0000256" key="1">
    <source>
        <dbReference type="ARBA" id="ARBA00004651"/>
    </source>
</evidence>
<proteinExistence type="predicted"/>
<keyword evidence="8" id="KW-1185">Reference proteome</keyword>
<feature type="transmembrane region" description="Helical" evidence="6">
    <location>
        <begin position="365"/>
        <end position="381"/>
    </location>
</feature>
<dbReference type="Gene3D" id="1.20.1250.20">
    <property type="entry name" value="MFS general substrate transporter like domains"/>
    <property type="match status" value="1"/>
</dbReference>
<dbReference type="PANTHER" id="PTHR23513:SF6">
    <property type="entry name" value="MAJOR FACILITATOR SUPERFAMILY ASSOCIATED DOMAIN-CONTAINING PROTEIN"/>
    <property type="match status" value="1"/>
</dbReference>
<evidence type="ECO:0000313" key="8">
    <source>
        <dbReference type="Proteomes" id="UP000650424"/>
    </source>
</evidence>
<dbReference type="PANTHER" id="PTHR23513">
    <property type="entry name" value="INTEGRAL MEMBRANE EFFLUX PROTEIN-RELATED"/>
    <property type="match status" value="1"/>
</dbReference>
<accession>A0ABR6ZKF6</accession>
<dbReference type="Proteomes" id="UP000650424">
    <property type="component" value="Unassembled WGS sequence"/>
</dbReference>
<feature type="transmembrane region" description="Helical" evidence="6">
    <location>
        <begin position="298"/>
        <end position="316"/>
    </location>
</feature>
<feature type="transmembrane region" description="Helical" evidence="6">
    <location>
        <begin position="387"/>
        <end position="405"/>
    </location>
</feature>
<gene>
    <name evidence="7" type="ORF">H8L32_02745</name>
</gene>
<dbReference type="InterPro" id="IPR011701">
    <property type="entry name" value="MFS"/>
</dbReference>
<evidence type="ECO:0000256" key="2">
    <source>
        <dbReference type="ARBA" id="ARBA00022475"/>
    </source>
</evidence>
<feature type="transmembrane region" description="Helical" evidence="6">
    <location>
        <begin position="322"/>
        <end position="344"/>
    </location>
</feature>